<dbReference type="EMBL" id="JANPWB010000010">
    <property type="protein sequence ID" value="KAJ1138665.1"/>
    <property type="molecule type" value="Genomic_DNA"/>
</dbReference>
<dbReference type="Gene3D" id="3.30.250.20">
    <property type="entry name" value="L1 transposable element, C-terminal domain"/>
    <property type="match status" value="1"/>
</dbReference>
<dbReference type="Proteomes" id="UP001066276">
    <property type="component" value="Chromosome 6"/>
</dbReference>
<accession>A0AAV7QK26</accession>
<keyword evidence="1" id="KW-0732">Signal</keyword>
<dbReference type="AlphaFoldDB" id="A0AAV7QK26"/>
<sequence>MMCCADRGKIFMRLLVLPSTCLVSVSEAASEVIFHTENATLIGDNRAAGGALSLALLPGPASEEHPREDYLCEVRRTVRLRVLSLLKAHEFKLDNGSGFRVFADMSAATAHRRREFVGLIDNFKKSGAPPGIVQLANLKVLYKAQAKIFLSEEFFTAH</sequence>
<feature type="signal peptide" evidence="1">
    <location>
        <begin position="1"/>
        <end position="30"/>
    </location>
</feature>
<keyword evidence="3" id="KW-1185">Reference proteome</keyword>
<evidence type="ECO:0000313" key="3">
    <source>
        <dbReference type="Proteomes" id="UP001066276"/>
    </source>
</evidence>
<name>A0AAV7QK26_PLEWA</name>
<organism evidence="2 3">
    <name type="scientific">Pleurodeles waltl</name>
    <name type="common">Iberian ribbed newt</name>
    <dbReference type="NCBI Taxonomy" id="8319"/>
    <lineage>
        <taxon>Eukaryota</taxon>
        <taxon>Metazoa</taxon>
        <taxon>Chordata</taxon>
        <taxon>Craniata</taxon>
        <taxon>Vertebrata</taxon>
        <taxon>Euteleostomi</taxon>
        <taxon>Amphibia</taxon>
        <taxon>Batrachia</taxon>
        <taxon>Caudata</taxon>
        <taxon>Salamandroidea</taxon>
        <taxon>Salamandridae</taxon>
        <taxon>Pleurodelinae</taxon>
        <taxon>Pleurodeles</taxon>
    </lineage>
</organism>
<evidence type="ECO:0000313" key="2">
    <source>
        <dbReference type="EMBL" id="KAJ1138665.1"/>
    </source>
</evidence>
<gene>
    <name evidence="2" type="ORF">NDU88_005046</name>
</gene>
<evidence type="ECO:0000256" key="1">
    <source>
        <dbReference type="SAM" id="SignalP"/>
    </source>
</evidence>
<comment type="caution">
    <text evidence="2">The sequence shown here is derived from an EMBL/GenBank/DDBJ whole genome shotgun (WGS) entry which is preliminary data.</text>
</comment>
<reference evidence="2" key="1">
    <citation type="journal article" date="2022" name="bioRxiv">
        <title>Sequencing and chromosome-scale assembly of the giantPleurodeles waltlgenome.</title>
        <authorList>
            <person name="Brown T."/>
            <person name="Elewa A."/>
            <person name="Iarovenko S."/>
            <person name="Subramanian E."/>
            <person name="Araus A.J."/>
            <person name="Petzold A."/>
            <person name="Susuki M."/>
            <person name="Suzuki K.-i.T."/>
            <person name="Hayashi T."/>
            <person name="Toyoda A."/>
            <person name="Oliveira C."/>
            <person name="Osipova E."/>
            <person name="Leigh N.D."/>
            <person name="Simon A."/>
            <person name="Yun M.H."/>
        </authorList>
    </citation>
    <scope>NUCLEOTIDE SEQUENCE</scope>
    <source>
        <strain evidence="2">20211129_DDA</strain>
        <tissue evidence="2">Liver</tissue>
    </source>
</reference>
<protein>
    <submittedName>
        <fullName evidence="2">Uncharacterized protein</fullName>
    </submittedName>
</protein>
<proteinExistence type="predicted"/>
<dbReference type="InterPro" id="IPR042566">
    <property type="entry name" value="L1_C"/>
</dbReference>
<feature type="chain" id="PRO_5043339152" evidence="1">
    <location>
        <begin position="31"/>
        <end position="158"/>
    </location>
</feature>